<protein>
    <recommendedName>
        <fullName evidence="4">Exo-alpha-sialidase</fullName>
    </recommendedName>
</protein>
<gene>
    <name evidence="3" type="ORF">AVDCRST_MAG85-3471</name>
</gene>
<evidence type="ECO:0000256" key="1">
    <source>
        <dbReference type="SAM" id="MobiDB-lite"/>
    </source>
</evidence>
<evidence type="ECO:0008006" key="4">
    <source>
        <dbReference type="Google" id="ProtNLM"/>
    </source>
</evidence>
<dbReference type="InterPro" id="IPR036278">
    <property type="entry name" value="Sialidase_sf"/>
</dbReference>
<feature type="chain" id="PRO_5026759526" description="Exo-alpha-sialidase" evidence="2">
    <location>
        <begin position="23"/>
        <end position="516"/>
    </location>
</feature>
<dbReference type="SUPFAM" id="SSF50939">
    <property type="entry name" value="Sialidases"/>
    <property type="match status" value="1"/>
</dbReference>
<organism evidence="3">
    <name type="scientific">uncultured Solirubrobacteraceae bacterium</name>
    <dbReference type="NCBI Taxonomy" id="1162706"/>
    <lineage>
        <taxon>Bacteria</taxon>
        <taxon>Bacillati</taxon>
        <taxon>Actinomycetota</taxon>
        <taxon>Thermoleophilia</taxon>
        <taxon>Solirubrobacterales</taxon>
        <taxon>Solirubrobacteraceae</taxon>
        <taxon>environmental samples</taxon>
    </lineage>
</organism>
<accession>A0A6J4TRP3</accession>
<evidence type="ECO:0000313" key="3">
    <source>
        <dbReference type="EMBL" id="CAA9528651.1"/>
    </source>
</evidence>
<name>A0A6J4TRP3_9ACTN</name>
<reference evidence="3" key="1">
    <citation type="submission" date="2020-02" db="EMBL/GenBank/DDBJ databases">
        <authorList>
            <person name="Meier V. D."/>
        </authorList>
    </citation>
    <scope>NUCLEOTIDE SEQUENCE</scope>
    <source>
        <strain evidence="3">AVDCRST_MAG85</strain>
    </source>
</reference>
<feature type="region of interest" description="Disordered" evidence="1">
    <location>
        <begin position="370"/>
        <end position="403"/>
    </location>
</feature>
<feature type="signal peptide" evidence="2">
    <location>
        <begin position="1"/>
        <end position="22"/>
    </location>
</feature>
<sequence length="516" mass="53819">MTRIVLLLAALLAFALPAAAQAGPQFTIGQGRGPHIVMAPDGTTARAVWNDDVAKQIHFCSIPRGATACTNERTFAMPPGASSPGPPYVVNAGGDKIHIAQQDFAGGNAFLYTSLDGGLNWGAPEKVYDPNNDIGLGQQEPIFDSSGAELIFPSGGKYIYSAKTDATEKDKTDVAVLNTSGVEDLRDLHVARDAGSALVALAHNGKQIVFYRSAGGDPSVEPSWEAAKSLGQGDDARLASAGGATPWMMATVGDVGAKRVEVRQWTGTTFGAPKVLAQEQGVINDITISGAAIGAIWRDDGSATDRMRFGVSTDNGSTFGVSTIVLEDSVMASMDLALGGDGKGFAIFEGSGDTGTGAKSMIKVASTDTVAEPTPPGTGGGGTTAPPTTPVVTPKPGTTSTTPLAVGRTVSARVPGATLSLGLPRGCIPAGRPFVARLTFKKQRRKGSVFVKVTRTDFYVGTKRLKIDRRSPFTQILRIPNPRAGRSYSFRARAFIKVRRGKAPKKSIRATLKVCG</sequence>
<keyword evidence="2" id="KW-0732">Signal</keyword>
<feature type="compositionally biased region" description="Low complexity" evidence="1">
    <location>
        <begin position="384"/>
        <end position="403"/>
    </location>
</feature>
<evidence type="ECO:0000256" key="2">
    <source>
        <dbReference type="SAM" id="SignalP"/>
    </source>
</evidence>
<dbReference type="EMBL" id="CADCVT010000382">
    <property type="protein sequence ID" value="CAA9528651.1"/>
    <property type="molecule type" value="Genomic_DNA"/>
</dbReference>
<proteinExistence type="predicted"/>
<dbReference type="AlphaFoldDB" id="A0A6J4TRP3"/>